<feature type="binding site" evidence="3">
    <location>
        <position position="241"/>
    </location>
    <ligand>
        <name>Mn(2+)</name>
        <dbReference type="ChEBI" id="CHEBI:29035"/>
        <label>1</label>
    </ligand>
</feature>
<dbReference type="GO" id="GO:0033972">
    <property type="term" value="F:proclavaminate amidinohydrolase activity"/>
    <property type="evidence" value="ECO:0007669"/>
    <property type="project" value="UniProtKB-EC"/>
</dbReference>
<sequence>MTSDLTAPPKREFQSFHDFPIVTDLDNLDADIAILGIPFGDPYSMGEASNDQSNAPTHIRRYCERALRGLDRYDFDIGGTLLDGRDIKVVDCGDVVAEAKDVAGNHDRSEQAVRKILASGALPIILGGDHAIPIPVFRAFEGRGPITLVQVDAHVDWRDVFHGVSFGLSSVIRRASEMEHIEDIYQIGLRSAGSGRPEEVEAALAYGSNLISDMELQELGMNAILDRIPDGGDYYLTIDADGVDPTIMPAVAGPAPGGVNYSQMRTLIQGLVKKGNVVGMDIVEITPSRDVNGITAITAGRFICNLIGTAVRAGYFDKK</sequence>
<protein>
    <submittedName>
        <fullName evidence="5">Proclavaminate amidinohydrolase</fullName>
        <ecNumber evidence="5">3.5.3.22</ecNumber>
    </submittedName>
</protein>
<dbReference type="PANTHER" id="PTHR11358">
    <property type="entry name" value="ARGINASE/AGMATINASE"/>
    <property type="match status" value="1"/>
</dbReference>
<evidence type="ECO:0000256" key="1">
    <source>
        <dbReference type="ARBA" id="ARBA00022723"/>
    </source>
</evidence>
<keyword evidence="1 3" id="KW-0479">Metal-binding</keyword>
<dbReference type="GeneID" id="97668373"/>
<dbReference type="STRING" id="311410.LA5095_02078"/>
<dbReference type="Pfam" id="PF00491">
    <property type="entry name" value="Arginase"/>
    <property type="match status" value="1"/>
</dbReference>
<dbReference type="GO" id="GO:0033389">
    <property type="term" value="P:putrescine biosynthetic process from arginine, via agmatine"/>
    <property type="evidence" value="ECO:0007669"/>
    <property type="project" value="TreeGrafter"/>
</dbReference>
<feature type="binding site" evidence="3">
    <location>
        <position position="154"/>
    </location>
    <ligand>
        <name>Mn(2+)</name>
        <dbReference type="ChEBI" id="CHEBI:29035"/>
        <label>1</label>
    </ligand>
</feature>
<dbReference type="SUPFAM" id="SSF52768">
    <property type="entry name" value="Arginase/deacetylase"/>
    <property type="match status" value="1"/>
</dbReference>
<name>A0A0M6Z647_9HYPH</name>
<dbReference type="CDD" id="cd11589">
    <property type="entry name" value="Agmatinase_like_1"/>
    <property type="match status" value="1"/>
</dbReference>
<dbReference type="InterPro" id="IPR006035">
    <property type="entry name" value="Ureohydrolase"/>
</dbReference>
<dbReference type="InterPro" id="IPR023696">
    <property type="entry name" value="Ureohydrolase_dom_sf"/>
</dbReference>
<feature type="binding site" evidence="3">
    <location>
        <position position="130"/>
    </location>
    <ligand>
        <name>Mn(2+)</name>
        <dbReference type="ChEBI" id="CHEBI:29035"/>
        <label>1</label>
    </ligand>
</feature>
<keyword evidence="3" id="KW-0464">Manganese</keyword>
<dbReference type="Proteomes" id="UP000049983">
    <property type="component" value="Unassembled WGS sequence"/>
</dbReference>
<evidence type="ECO:0000256" key="4">
    <source>
        <dbReference type="PROSITE-ProRule" id="PRU00742"/>
    </source>
</evidence>
<dbReference type="RefSeq" id="WP_055114679.1">
    <property type="nucleotide sequence ID" value="NZ_CXWA01000002.1"/>
</dbReference>
<dbReference type="AlphaFoldDB" id="A0A0M6Z647"/>
<dbReference type="EMBL" id="CXWC01000002">
    <property type="protein sequence ID" value="CTQ66011.1"/>
    <property type="molecule type" value="Genomic_DNA"/>
</dbReference>
<evidence type="ECO:0000256" key="2">
    <source>
        <dbReference type="ARBA" id="ARBA00022801"/>
    </source>
</evidence>
<dbReference type="GO" id="GO:0008783">
    <property type="term" value="F:agmatinase activity"/>
    <property type="evidence" value="ECO:0007669"/>
    <property type="project" value="TreeGrafter"/>
</dbReference>
<feature type="binding site" evidence="3">
    <location>
        <position position="239"/>
    </location>
    <ligand>
        <name>Mn(2+)</name>
        <dbReference type="ChEBI" id="CHEBI:29035"/>
        <label>1</label>
    </ligand>
</feature>
<feature type="binding site" evidence="3">
    <location>
        <position position="152"/>
    </location>
    <ligand>
        <name>Mn(2+)</name>
        <dbReference type="ChEBI" id="CHEBI:29035"/>
        <label>1</label>
    </ligand>
</feature>
<gene>
    <name evidence="5" type="primary">pah_1</name>
    <name evidence="5" type="ORF">LA5096_00934</name>
</gene>
<keyword evidence="6" id="KW-1185">Reference proteome</keyword>
<proteinExistence type="inferred from homology"/>
<dbReference type="GO" id="GO:0046872">
    <property type="term" value="F:metal ion binding"/>
    <property type="evidence" value="ECO:0007669"/>
    <property type="project" value="UniProtKB-KW"/>
</dbReference>
<evidence type="ECO:0000313" key="6">
    <source>
        <dbReference type="Proteomes" id="UP000049983"/>
    </source>
</evidence>
<organism evidence="5 6">
    <name type="scientific">Roseibium album</name>
    <dbReference type="NCBI Taxonomy" id="311410"/>
    <lineage>
        <taxon>Bacteria</taxon>
        <taxon>Pseudomonadati</taxon>
        <taxon>Pseudomonadota</taxon>
        <taxon>Alphaproteobacteria</taxon>
        <taxon>Hyphomicrobiales</taxon>
        <taxon>Stappiaceae</taxon>
        <taxon>Roseibium</taxon>
    </lineage>
</organism>
<dbReference type="Gene3D" id="3.40.800.10">
    <property type="entry name" value="Ureohydrolase domain"/>
    <property type="match status" value="1"/>
</dbReference>
<comment type="similarity">
    <text evidence="4">Belongs to the arginase family.</text>
</comment>
<comment type="cofactor">
    <cofactor evidence="3">
        <name>Mn(2+)</name>
        <dbReference type="ChEBI" id="CHEBI:29035"/>
    </cofactor>
    <text evidence="3">Binds 2 manganese ions per subunit.</text>
</comment>
<dbReference type="PIRSF" id="PIRSF036979">
    <property type="entry name" value="Arginase"/>
    <property type="match status" value="1"/>
</dbReference>
<accession>A0A0M6Z647</accession>
<dbReference type="PANTHER" id="PTHR11358:SF26">
    <property type="entry name" value="GUANIDINO ACID HYDROLASE, MITOCHONDRIAL"/>
    <property type="match status" value="1"/>
</dbReference>
<dbReference type="OrthoDB" id="9788689at2"/>
<reference evidence="6" key="1">
    <citation type="submission" date="2015-07" db="EMBL/GenBank/DDBJ databases">
        <authorList>
            <person name="Rodrigo-Torres Lidia"/>
            <person name="Arahal R.David."/>
        </authorList>
    </citation>
    <scope>NUCLEOTIDE SEQUENCE [LARGE SCALE GENOMIC DNA]</scope>
    <source>
        <strain evidence="6">CECT 5096</strain>
    </source>
</reference>
<dbReference type="PROSITE" id="PS51409">
    <property type="entry name" value="ARGINASE_2"/>
    <property type="match status" value="1"/>
</dbReference>
<feature type="binding site" evidence="3">
    <location>
        <position position="156"/>
    </location>
    <ligand>
        <name>Mn(2+)</name>
        <dbReference type="ChEBI" id="CHEBI:29035"/>
        <label>1</label>
    </ligand>
</feature>
<keyword evidence="2 5" id="KW-0378">Hydrolase</keyword>
<evidence type="ECO:0000313" key="5">
    <source>
        <dbReference type="EMBL" id="CTQ66011.1"/>
    </source>
</evidence>
<dbReference type="EC" id="3.5.3.22" evidence="5"/>
<evidence type="ECO:0000256" key="3">
    <source>
        <dbReference type="PIRSR" id="PIRSR036979-1"/>
    </source>
</evidence>